<sequence length="110" mass="11643">MTGMARDTGTRLGFNTHLAQSIADILGTPKGTRVMRRAYGSDIPDLIDAPINGETVVDLYQAVAESVGQWEPRLTLTRVQVLDAAPGHLTLALDGDVTGRPTSLSVEVAA</sequence>
<dbReference type="AlphaFoldDB" id="A0A3B0MRG9"/>
<dbReference type="Proteomes" id="UP000272908">
    <property type="component" value="Unassembled WGS sequence"/>
</dbReference>
<proteinExistence type="predicted"/>
<protein>
    <recommendedName>
        <fullName evidence="1">IraD/Gp25-like domain-containing protein</fullName>
    </recommendedName>
</protein>
<dbReference type="RefSeq" id="WP_121096728.1">
    <property type="nucleotide sequence ID" value="NZ_UIHC01000060.1"/>
</dbReference>
<evidence type="ECO:0000259" key="1">
    <source>
        <dbReference type="Pfam" id="PF04965"/>
    </source>
</evidence>
<dbReference type="Gene3D" id="3.10.450.40">
    <property type="match status" value="1"/>
</dbReference>
<dbReference type="Pfam" id="PF04965">
    <property type="entry name" value="GPW_gp25"/>
    <property type="match status" value="1"/>
</dbReference>
<evidence type="ECO:0000313" key="2">
    <source>
        <dbReference type="EMBL" id="SUZ33617.1"/>
    </source>
</evidence>
<dbReference type="SUPFAM" id="SSF160719">
    <property type="entry name" value="gpW/gp25-like"/>
    <property type="match status" value="1"/>
</dbReference>
<feature type="domain" description="IraD/Gp25-like" evidence="1">
    <location>
        <begin position="17"/>
        <end position="101"/>
    </location>
</feature>
<accession>A0A3B0MRG9</accession>
<name>A0A3B0MRG9_9RHOB</name>
<organism evidence="2 3">
    <name type="scientific">Roseinatronobacter ekhonensis</name>
    <dbReference type="NCBI Taxonomy" id="254356"/>
    <lineage>
        <taxon>Bacteria</taxon>
        <taxon>Pseudomonadati</taxon>
        <taxon>Pseudomonadota</taxon>
        <taxon>Alphaproteobacteria</taxon>
        <taxon>Rhodobacterales</taxon>
        <taxon>Paracoccaceae</taxon>
        <taxon>Roseinatronobacter</taxon>
    </lineage>
</organism>
<reference evidence="3" key="1">
    <citation type="submission" date="2018-08" db="EMBL/GenBank/DDBJ databases">
        <authorList>
            <person name="Rodrigo-Torres L."/>
            <person name="Arahal R. D."/>
            <person name="Lucena T."/>
        </authorList>
    </citation>
    <scope>NUCLEOTIDE SEQUENCE [LARGE SCALE GENOMIC DNA]</scope>
    <source>
        <strain evidence="3">CECT 7235</strain>
    </source>
</reference>
<evidence type="ECO:0000313" key="3">
    <source>
        <dbReference type="Proteomes" id="UP000272908"/>
    </source>
</evidence>
<dbReference type="InterPro" id="IPR007048">
    <property type="entry name" value="IraD/Gp25-like"/>
</dbReference>
<keyword evidence="3" id="KW-1185">Reference proteome</keyword>
<dbReference type="OrthoDB" id="9802846at2"/>
<dbReference type="EMBL" id="UIHC01000060">
    <property type="protein sequence ID" value="SUZ33617.1"/>
    <property type="molecule type" value="Genomic_DNA"/>
</dbReference>
<gene>
    <name evidence="2" type="ORF">ROE7235_03390</name>
</gene>